<feature type="transmembrane region" description="Helical" evidence="1">
    <location>
        <begin position="12"/>
        <end position="38"/>
    </location>
</feature>
<evidence type="ECO:0000256" key="1">
    <source>
        <dbReference type="SAM" id="Phobius"/>
    </source>
</evidence>
<evidence type="ECO:0000259" key="2">
    <source>
        <dbReference type="PROSITE" id="PS51272"/>
    </source>
</evidence>
<reference evidence="3 4" key="1">
    <citation type="submission" date="2023-03" db="EMBL/GenBank/DDBJ databases">
        <title>Bacillus Genome Sequencing.</title>
        <authorList>
            <person name="Dunlap C."/>
        </authorList>
    </citation>
    <scope>NUCLEOTIDE SEQUENCE [LARGE SCALE GENOMIC DNA]</scope>
    <source>
        <strain evidence="3 4">NRS-1351</strain>
    </source>
</reference>
<keyword evidence="1" id="KW-1133">Transmembrane helix</keyword>
<comment type="caution">
    <text evidence="3">The sequence shown here is derived from an EMBL/GenBank/DDBJ whole genome shotgun (WGS) entry which is preliminary data.</text>
</comment>
<dbReference type="PANTHER" id="PTHR43308:SF5">
    <property type="entry name" value="S-LAYER PROTEIN _ PEPTIDOGLYCAN ENDO-BETA-N-ACETYLGLUCOSAMINIDASE"/>
    <property type="match status" value="1"/>
</dbReference>
<accession>A0ABU6DKE6</accession>
<dbReference type="RefSeq" id="WP_127455650.1">
    <property type="nucleotide sequence ID" value="NZ_JAROBY010000063.1"/>
</dbReference>
<evidence type="ECO:0000313" key="4">
    <source>
        <dbReference type="Proteomes" id="UP001355653"/>
    </source>
</evidence>
<dbReference type="InterPro" id="IPR051465">
    <property type="entry name" value="Cell_Envelope_Struct_Comp"/>
</dbReference>
<sequence>MSYWKHILQKIGLSLIVVFIIQIILPTVSFAFPGFFMYSPEDGRLRGYVYVKDPTKVSVDITNNGTVTTITYDSDKDKLSFHDSTYYGYDDANLKLKNVNINPIGYTANTAPSRIVASDGQTTQEFTKEIDSYGNVRYFGDNTKLGLYRIVGGQNISNFKANTYIPRNNQLVSFIPASNDSNALQLSLPSASNLPAIAFEHLALSDFVLKDVTAGSNMTLMSLNRLTGYETLQQYPNSYLNSVITLETSTSLVKNHVYELSLSSLSNGDELKLPAQGTYSFSLTLGIVKVEFVDQGKPNYDFFEGHGAAYFDNVQINDGRQLKINPETMIVGQEKDFKVFNQFDDGTVKDVTDYEIAALTFSDVKNKAISLDSTTKKITALNPGSASLVIKLNGVYYPFTITVIAVSPGGSGGSGFFQYFLEDQDLTRGQIHPKVSWMTSSEALYSGYELTFSDTNGSAIGQTINVPKQVTTGGGFNYLDIPNSSLPLGAVYVDLTPKDLAGHKVSEMYRMQIFDNTSNSPVLTGGNPAIPAPVAQAMQFDDQDTRLWNLGGHIAWYDASANDSSATSYSLYFVDANNTKLKPIAEILRNNFKRPYQNLDLPSYEITLPNGFVMPEGAQKIGIFGKNAQGESTQGYYYRFWDRIAGTMGNDYFEDTDNRANHINGTLNWTPMLNETNIVGYVVQFLGKDFEPIGNSFAQIGKGQQQYSVSIREDQIPVEAKVIALRAVNADGIYLPVGNYSISDNILGEATSSSPVDQQLPGITQIMNWDLDGELGEIGGYMYFNADYSAVNSSILRYDIYFVNDQLQKIKPTISLSKNNVGLYQTSIPMNTKIPNGATKLAVYGITATGESAPKTIDLNDRIYSPSLLPSQISITNNKSDLADTITITGLQAYDAVSVYRDVNSSNAFLVGSVEGNASSISFSVPQLGKEEGSLYFALQRNGGIRSLKVLKTYDKEPTIGGAVGGGGGGGGPVGPAELFKWDIVNQNGAIRVSSSISPEQLKRLVEEQAKASKNEVLIDLKTTADGYDFKLNAGLIDEIKSKLEDPVLVFNTTIGTARIPFDVLQDALKASGGKDWMNLRISVDKLPTADQQDLEKMIALNGGESVGKALSFELSLINDSNSTVATIDSFSEYVGHNVLLPKDFKLNPGEKLTGAVWDPQSKTLISVPLTITWDKDDKPAYATLWRKGNSIYTVFKSQKQFADVKEGYFAKDDIESLAANNVIQGFEDGSFRADENVTRAEFATLLVRGLGLKPVSSTYKGFSDVNDADWYSQAVYTAVSSDLISGYEDGTFRPTQNITHQEAVTMISNALKFINKASQLDDSERARYAQRLSELSWPVDEWAIDAAAMAMKRNVLNAGNGFSFEKDAKTTRGQTALLINKLLQNAAWPKN</sequence>
<dbReference type="Proteomes" id="UP001355653">
    <property type="component" value="Unassembled WGS sequence"/>
</dbReference>
<gene>
    <name evidence="3" type="ORF">P5G65_29190</name>
</gene>
<organism evidence="3 4">
    <name type="scientific">Paenibacillus chondroitinus</name>
    <dbReference type="NCBI Taxonomy" id="59842"/>
    <lineage>
        <taxon>Bacteria</taxon>
        <taxon>Bacillati</taxon>
        <taxon>Bacillota</taxon>
        <taxon>Bacilli</taxon>
        <taxon>Bacillales</taxon>
        <taxon>Paenibacillaceae</taxon>
        <taxon>Paenibacillus</taxon>
    </lineage>
</organism>
<name>A0ABU6DKE6_9BACL</name>
<dbReference type="Pfam" id="PF00395">
    <property type="entry name" value="SLH"/>
    <property type="match status" value="2"/>
</dbReference>
<evidence type="ECO:0000313" key="3">
    <source>
        <dbReference type="EMBL" id="MEB4797986.1"/>
    </source>
</evidence>
<keyword evidence="1" id="KW-0812">Transmembrane</keyword>
<dbReference type="PROSITE" id="PS51272">
    <property type="entry name" value="SLH"/>
    <property type="match status" value="2"/>
</dbReference>
<protein>
    <submittedName>
        <fullName evidence="3">S-layer homology domain-containing protein</fullName>
    </submittedName>
</protein>
<dbReference type="Gene3D" id="2.60.40.1080">
    <property type="match status" value="1"/>
</dbReference>
<proteinExistence type="predicted"/>
<feature type="domain" description="SLH" evidence="2">
    <location>
        <begin position="1263"/>
        <end position="1322"/>
    </location>
</feature>
<feature type="domain" description="SLH" evidence="2">
    <location>
        <begin position="1198"/>
        <end position="1261"/>
    </location>
</feature>
<keyword evidence="1" id="KW-0472">Membrane</keyword>
<keyword evidence="4" id="KW-1185">Reference proteome</keyword>
<dbReference type="InterPro" id="IPR001119">
    <property type="entry name" value="SLH_dom"/>
</dbReference>
<dbReference type="EMBL" id="JAROBY010000063">
    <property type="protein sequence ID" value="MEB4797986.1"/>
    <property type="molecule type" value="Genomic_DNA"/>
</dbReference>
<dbReference type="PANTHER" id="PTHR43308">
    <property type="entry name" value="OUTER MEMBRANE PROTEIN ALPHA-RELATED"/>
    <property type="match status" value="1"/>
</dbReference>